<dbReference type="Gene3D" id="1.10.260.40">
    <property type="entry name" value="lambda repressor-like DNA-binding domains"/>
    <property type="match status" value="1"/>
</dbReference>
<dbReference type="GO" id="GO:0003677">
    <property type="term" value="F:DNA binding"/>
    <property type="evidence" value="ECO:0007669"/>
    <property type="project" value="UniProtKB-KW"/>
</dbReference>
<dbReference type="AlphaFoldDB" id="A0AAW9JYI3"/>
<accession>A0AAW9JYI3</accession>
<dbReference type="Proteomes" id="UP001290462">
    <property type="component" value="Unassembled WGS sequence"/>
</dbReference>
<dbReference type="RefSeq" id="WP_201735379.1">
    <property type="nucleotide sequence ID" value="NZ_CAJGUS010000082.1"/>
</dbReference>
<dbReference type="SUPFAM" id="SSF47413">
    <property type="entry name" value="lambda repressor-like DNA-binding domains"/>
    <property type="match status" value="1"/>
</dbReference>
<dbReference type="SMART" id="SM00530">
    <property type="entry name" value="HTH_XRE"/>
    <property type="match status" value="1"/>
</dbReference>
<dbReference type="CDD" id="cd00093">
    <property type="entry name" value="HTH_XRE"/>
    <property type="match status" value="1"/>
</dbReference>
<sequence length="427" mass="49729">MTQLLGVRIANLRKQKKLSTKKLATGIISISYLSNIETCKKIPSLETLLFLADRLNVSHQQLVFEEVGNSDLETLFIDLFNCLVRNQMLEAKQKLDEIEHNYSIQMESPIAEISYYLLVCIYQLKSWQFNEAQEIRELFIHSFAKLIDKSFLPIELQRYYYFYEGLRLNLATSYLESINSYQKYLALEHSDAKVNVMVEGYIALNYICLSQYESALKLIDSALDKTKKLPLNQQGNKIQLLYFKGFVYYFIQFYDHAVTSLEAALISLEDYPEMEAEFRLIIHYRLVCTLQEMKAESEKETYLDAFYFSLIAKLQSNRPILKNEYLPIAELFVLFSEKGELEKAELLLATLNGLEARPQEMDYFIQFGSALCAIHAGNEKAYVEQITQLLKVIHLSNDDSFIQKVKKQASSYFAKQQKYKKSYEILK</sequence>
<feature type="domain" description="HTH cro/C1-type" evidence="2">
    <location>
        <begin position="9"/>
        <end position="62"/>
    </location>
</feature>
<comment type="caution">
    <text evidence="3">The sequence shown here is derived from an EMBL/GenBank/DDBJ whole genome shotgun (WGS) entry which is preliminary data.</text>
</comment>
<dbReference type="Pfam" id="PF01381">
    <property type="entry name" value="HTH_3"/>
    <property type="match status" value="1"/>
</dbReference>
<proteinExistence type="predicted"/>
<organism evidence="3 4">
    <name type="scientific">Carnobacterium maltaromaticum</name>
    <name type="common">Carnobacterium piscicola</name>
    <dbReference type="NCBI Taxonomy" id="2751"/>
    <lineage>
        <taxon>Bacteria</taxon>
        <taxon>Bacillati</taxon>
        <taxon>Bacillota</taxon>
        <taxon>Bacilli</taxon>
        <taxon>Lactobacillales</taxon>
        <taxon>Carnobacteriaceae</taxon>
        <taxon>Carnobacterium</taxon>
    </lineage>
</organism>
<dbReference type="GO" id="GO:0003700">
    <property type="term" value="F:DNA-binding transcription factor activity"/>
    <property type="evidence" value="ECO:0007669"/>
    <property type="project" value="TreeGrafter"/>
</dbReference>
<dbReference type="PANTHER" id="PTHR46797:SF1">
    <property type="entry name" value="METHYLPHOSPHONATE SYNTHASE"/>
    <property type="match status" value="1"/>
</dbReference>
<dbReference type="SUPFAM" id="SSF48452">
    <property type="entry name" value="TPR-like"/>
    <property type="match status" value="1"/>
</dbReference>
<dbReference type="InterPro" id="IPR001387">
    <property type="entry name" value="Cro/C1-type_HTH"/>
</dbReference>
<evidence type="ECO:0000313" key="4">
    <source>
        <dbReference type="Proteomes" id="UP001290462"/>
    </source>
</evidence>
<name>A0AAW9JYI3_CARML</name>
<gene>
    <name evidence="3" type="ORF">RAK27_07765</name>
</gene>
<protein>
    <submittedName>
        <fullName evidence="3">Helix-turn-helix transcriptional regulator</fullName>
    </submittedName>
</protein>
<dbReference type="PANTHER" id="PTHR46797">
    <property type="entry name" value="HTH-TYPE TRANSCRIPTIONAL REGULATOR"/>
    <property type="match status" value="1"/>
</dbReference>
<dbReference type="EMBL" id="JAVBVO010000003">
    <property type="protein sequence ID" value="MDZ5758561.1"/>
    <property type="molecule type" value="Genomic_DNA"/>
</dbReference>
<dbReference type="Gene3D" id="1.25.40.10">
    <property type="entry name" value="Tetratricopeptide repeat domain"/>
    <property type="match status" value="1"/>
</dbReference>
<dbReference type="InterPro" id="IPR010982">
    <property type="entry name" value="Lambda_DNA-bd_dom_sf"/>
</dbReference>
<evidence type="ECO:0000256" key="1">
    <source>
        <dbReference type="ARBA" id="ARBA00023125"/>
    </source>
</evidence>
<evidence type="ECO:0000259" key="2">
    <source>
        <dbReference type="PROSITE" id="PS50943"/>
    </source>
</evidence>
<dbReference type="InterPro" id="IPR050807">
    <property type="entry name" value="TransReg_Diox_bact_type"/>
</dbReference>
<reference evidence="3" key="1">
    <citation type="submission" date="2023-08" db="EMBL/GenBank/DDBJ databases">
        <title>Genomic characterization of piscicolin 126 produced by Carnobacterium maltaromaticum CM22 strain isolated from salmon (Salmo salar).</title>
        <authorList>
            <person name="Gonzalez-Gragera E."/>
            <person name="Garcia-Lopez J.D."/>
            <person name="Teso-Perez C."/>
            <person name="Gimenez-Hernandez I."/>
            <person name="Peralta-Sanchez J.M."/>
            <person name="Valdivia E."/>
            <person name="Montalban-Lopez M."/>
            <person name="Martin-Platero A.M."/>
            <person name="Banos A."/>
            <person name="Martinez-Bueno M."/>
        </authorList>
    </citation>
    <scope>NUCLEOTIDE SEQUENCE</scope>
    <source>
        <strain evidence="3">CM22</strain>
    </source>
</reference>
<evidence type="ECO:0000313" key="3">
    <source>
        <dbReference type="EMBL" id="MDZ5758561.1"/>
    </source>
</evidence>
<dbReference type="PROSITE" id="PS50943">
    <property type="entry name" value="HTH_CROC1"/>
    <property type="match status" value="1"/>
</dbReference>
<dbReference type="InterPro" id="IPR011990">
    <property type="entry name" value="TPR-like_helical_dom_sf"/>
</dbReference>
<keyword evidence="1" id="KW-0238">DNA-binding</keyword>
<dbReference type="GO" id="GO:0005829">
    <property type="term" value="C:cytosol"/>
    <property type="evidence" value="ECO:0007669"/>
    <property type="project" value="TreeGrafter"/>
</dbReference>